<protein>
    <submittedName>
        <fullName evidence="3">Integrase</fullName>
    </submittedName>
</protein>
<evidence type="ECO:0000313" key="4">
    <source>
        <dbReference type="Proteomes" id="UP000029719"/>
    </source>
</evidence>
<evidence type="ECO:0000313" key="3">
    <source>
        <dbReference type="EMBL" id="KGF65192.1"/>
    </source>
</evidence>
<comment type="caution">
    <text evidence="3">The sequence shown here is derived from an EMBL/GenBank/DDBJ whole genome shotgun (WGS) entry which is preliminary data.</text>
</comment>
<feature type="domain" description="KfrA N-terminal DNA-binding" evidence="2">
    <location>
        <begin position="8"/>
        <end position="116"/>
    </location>
</feature>
<evidence type="ECO:0000259" key="2">
    <source>
        <dbReference type="Pfam" id="PF11740"/>
    </source>
</evidence>
<dbReference type="EMBL" id="JRMB01000001">
    <property type="protein sequence ID" value="KGF65192.1"/>
    <property type="molecule type" value="Genomic_DNA"/>
</dbReference>
<reference evidence="3 4" key="1">
    <citation type="submission" date="2014-09" db="EMBL/GenBank/DDBJ databases">
        <title>Genome sequence of Pseudomonas lutea strain DSM 17257T.</title>
        <authorList>
            <person name="Kwak Y."/>
            <person name="Shin J.-H."/>
        </authorList>
    </citation>
    <scope>NUCLEOTIDE SEQUENCE [LARGE SCALE GENOMIC DNA]</scope>
    <source>
        <strain evidence="3 4">DSM 17257</strain>
    </source>
</reference>
<name>A0A9X0JJS5_9PSED</name>
<dbReference type="RefSeq" id="WP_037010195.1">
    <property type="nucleotide sequence ID" value="NZ_JRMB01000001.1"/>
</dbReference>
<keyword evidence="1" id="KW-0175">Coiled coil</keyword>
<dbReference type="Proteomes" id="UP000029719">
    <property type="component" value="Unassembled WGS sequence"/>
</dbReference>
<sequence>MARGGINKAVVEQARQALLGRGVYPSIDAVRVELGNTGSKTTIARCLKELDTQTPREATSRERMSGELKALVEGLLDRLAEESAEVVAQAQTEFDRQRAEWEARLEGAEADLKSARLQCDSQQAALAEQSGVLQTTHSSWQTELTRNAKLSQQCQDLERRVEDKERQIQSLEEKHVHARAALEHYREAMKTQREQDQRRHEAQLQQIQLEQRKLQETLVIKQDESTRLNRDNERLLGELRQQARALTDQQEQAQRLATELRAAQMSSAKADGVREQLLEQVTAAKADNLSLQQAVSAAREQLSQAHQHAAALSDELKALRDETLRAKSQATQEATAAAPPDSA</sequence>
<accession>A0A9X0JJS5</accession>
<gene>
    <name evidence="3" type="ORF">LT42_04340</name>
</gene>
<dbReference type="InterPro" id="IPR021104">
    <property type="entry name" value="KfrA_DNA-bd_N"/>
</dbReference>
<proteinExistence type="predicted"/>
<feature type="coiled-coil region" evidence="1">
    <location>
        <begin position="91"/>
        <end position="329"/>
    </location>
</feature>
<organism evidence="3 4">
    <name type="scientific">Pseudomonas lutea</name>
    <dbReference type="NCBI Taxonomy" id="243924"/>
    <lineage>
        <taxon>Bacteria</taxon>
        <taxon>Pseudomonadati</taxon>
        <taxon>Pseudomonadota</taxon>
        <taxon>Gammaproteobacteria</taxon>
        <taxon>Pseudomonadales</taxon>
        <taxon>Pseudomonadaceae</taxon>
        <taxon>Pseudomonas</taxon>
    </lineage>
</organism>
<dbReference type="AlphaFoldDB" id="A0A9X0JJS5"/>
<dbReference type="OrthoDB" id="7015148at2"/>
<dbReference type="Pfam" id="PF11740">
    <property type="entry name" value="KfrA_N"/>
    <property type="match status" value="1"/>
</dbReference>
<evidence type="ECO:0000256" key="1">
    <source>
        <dbReference type="SAM" id="Coils"/>
    </source>
</evidence>